<keyword evidence="2" id="KW-1185">Reference proteome</keyword>
<gene>
    <name evidence="1" type="ordered locus">Deima_0778</name>
</gene>
<reference evidence="2" key="2">
    <citation type="submission" date="2011-01" db="EMBL/GenBank/DDBJ databases">
        <title>The complete genome of Deinococcus maricopensis DSM 21211.</title>
        <authorList>
            <consortium name="US DOE Joint Genome Institute (JGI-PGF)"/>
            <person name="Lucas S."/>
            <person name="Copeland A."/>
            <person name="Lapidus A."/>
            <person name="Goodwin L."/>
            <person name="Pitluck S."/>
            <person name="Kyrpides N."/>
            <person name="Mavromatis K."/>
            <person name="Pagani I."/>
            <person name="Ivanova N."/>
            <person name="Ovchinnikova G."/>
            <person name="Zeytun A."/>
            <person name="Detter J.C."/>
            <person name="Han C."/>
            <person name="Land M."/>
            <person name="Hauser L."/>
            <person name="Markowitz V."/>
            <person name="Cheng J.-F."/>
            <person name="Hugenholtz P."/>
            <person name="Woyke T."/>
            <person name="Wu D."/>
            <person name="Pukall R."/>
            <person name="Gehrich-Schroeter G."/>
            <person name="Brambilla E."/>
            <person name="Klenk H.-P."/>
            <person name="Eisen J.A."/>
        </authorList>
    </citation>
    <scope>NUCLEOTIDE SEQUENCE [LARGE SCALE GENOMIC DNA]</scope>
    <source>
        <strain evidence="2">DSM 21211 / LMG 22137 / NRRL B-23946 / LB-34</strain>
    </source>
</reference>
<evidence type="ECO:0000313" key="1">
    <source>
        <dbReference type="EMBL" id="ADV66434.1"/>
    </source>
</evidence>
<dbReference type="RefSeq" id="WP_013555939.1">
    <property type="nucleotide sequence ID" value="NC_014958.1"/>
</dbReference>
<reference evidence="1 2" key="1">
    <citation type="journal article" date="2011" name="Stand. Genomic Sci.">
        <title>Complete genome sequence of Deinococcus maricopensis type strain (LB-34).</title>
        <authorList>
            <person name="Pukall R."/>
            <person name="Zeytun A."/>
            <person name="Lucas S."/>
            <person name="Lapidus A."/>
            <person name="Hammon N."/>
            <person name="Deshpande S."/>
            <person name="Nolan M."/>
            <person name="Cheng J.F."/>
            <person name="Pitluck S."/>
            <person name="Liolios K."/>
            <person name="Pagani I."/>
            <person name="Mikhailova N."/>
            <person name="Ivanova N."/>
            <person name="Mavromatis K."/>
            <person name="Pati A."/>
            <person name="Tapia R."/>
            <person name="Han C."/>
            <person name="Goodwin L."/>
            <person name="Chen A."/>
            <person name="Palaniappan K."/>
            <person name="Land M."/>
            <person name="Hauser L."/>
            <person name="Chang Y.J."/>
            <person name="Jeffries C.D."/>
            <person name="Brambilla E.M."/>
            <person name="Rohde M."/>
            <person name="Goker M."/>
            <person name="Detter J.C."/>
            <person name="Woyke T."/>
            <person name="Bristow J."/>
            <person name="Eisen J.A."/>
            <person name="Markowitz V."/>
            <person name="Hugenholtz P."/>
            <person name="Kyrpides N.C."/>
            <person name="Klenk H.P."/>
        </authorList>
    </citation>
    <scope>NUCLEOTIDE SEQUENCE [LARGE SCALE GENOMIC DNA]</scope>
    <source>
        <strain evidence="2">DSM 21211 / LMG 22137 / NRRL B-23946 / LB-34</strain>
    </source>
</reference>
<sequence length="124" mass="13576">MTGAPAEPRAHLRTIGNARPHLRTTVEHVLHLPELCPASHNPAPGSTLTVRYAPRAHLLELFSLDAYVRAFHQHPVVRDIEFFVQTVAEDCAATLGLEVTVCGDVKLNMVRQEQRVTVTAGPPA</sequence>
<dbReference type="Gene3D" id="3.30.1130.10">
    <property type="match status" value="1"/>
</dbReference>
<dbReference type="STRING" id="709986.Deima_0778"/>
<protein>
    <recommendedName>
        <fullName evidence="3">7-cyano-7-deazaguanine reductase</fullName>
    </recommendedName>
</protein>
<accession>E8U5U5</accession>
<dbReference type="InterPro" id="IPR043133">
    <property type="entry name" value="GTP-CH-I_C/QueF"/>
</dbReference>
<dbReference type="Proteomes" id="UP000008635">
    <property type="component" value="Chromosome"/>
</dbReference>
<evidence type="ECO:0008006" key="3">
    <source>
        <dbReference type="Google" id="ProtNLM"/>
    </source>
</evidence>
<dbReference type="OrthoDB" id="5674341at2"/>
<organism evidence="1 2">
    <name type="scientific">Deinococcus maricopensis (strain DSM 21211 / LMG 22137 / NRRL B-23946 / LB-34)</name>
    <dbReference type="NCBI Taxonomy" id="709986"/>
    <lineage>
        <taxon>Bacteria</taxon>
        <taxon>Thermotogati</taxon>
        <taxon>Deinococcota</taxon>
        <taxon>Deinococci</taxon>
        <taxon>Deinococcales</taxon>
        <taxon>Deinococcaceae</taxon>
        <taxon>Deinococcus</taxon>
    </lineage>
</organism>
<proteinExistence type="predicted"/>
<name>E8U5U5_DEIML</name>
<evidence type="ECO:0000313" key="2">
    <source>
        <dbReference type="Proteomes" id="UP000008635"/>
    </source>
</evidence>
<dbReference type="AlphaFoldDB" id="E8U5U5"/>
<dbReference type="EMBL" id="CP002454">
    <property type="protein sequence ID" value="ADV66434.1"/>
    <property type="molecule type" value="Genomic_DNA"/>
</dbReference>
<dbReference type="HOGENOM" id="CLU_2000157_0_0_0"/>
<dbReference type="KEGG" id="dmr:Deima_0778"/>